<accession>A0ABN9GRD1</accession>
<gene>
    <name evidence="1" type="ORF">SPARVUS_LOCUS14357330</name>
</gene>
<dbReference type="EMBL" id="CATNWA010018883">
    <property type="protein sequence ID" value="CAI9610038.1"/>
    <property type="molecule type" value="Genomic_DNA"/>
</dbReference>
<organism evidence="1 2">
    <name type="scientific">Staurois parvus</name>
    <dbReference type="NCBI Taxonomy" id="386267"/>
    <lineage>
        <taxon>Eukaryota</taxon>
        <taxon>Metazoa</taxon>
        <taxon>Chordata</taxon>
        <taxon>Craniata</taxon>
        <taxon>Vertebrata</taxon>
        <taxon>Euteleostomi</taxon>
        <taxon>Amphibia</taxon>
        <taxon>Batrachia</taxon>
        <taxon>Anura</taxon>
        <taxon>Neobatrachia</taxon>
        <taxon>Ranoidea</taxon>
        <taxon>Ranidae</taxon>
        <taxon>Staurois</taxon>
    </lineage>
</organism>
<dbReference type="Proteomes" id="UP001162483">
    <property type="component" value="Unassembled WGS sequence"/>
</dbReference>
<comment type="caution">
    <text evidence="1">The sequence shown here is derived from an EMBL/GenBank/DDBJ whole genome shotgun (WGS) entry which is preliminary data.</text>
</comment>
<evidence type="ECO:0000313" key="1">
    <source>
        <dbReference type="EMBL" id="CAI9610038.1"/>
    </source>
</evidence>
<proteinExistence type="predicted"/>
<sequence length="50" mass="5706">MPLCALFNPDFNSMLPDIVSRGGLTIWKLWHCPRAWVSRGPHEMPPVPFS</sequence>
<evidence type="ECO:0000313" key="2">
    <source>
        <dbReference type="Proteomes" id="UP001162483"/>
    </source>
</evidence>
<keyword evidence="2" id="KW-1185">Reference proteome</keyword>
<protein>
    <submittedName>
        <fullName evidence="1">Uncharacterized protein</fullName>
    </submittedName>
</protein>
<name>A0ABN9GRD1_9NEOB</name>
<reference evidence="1" key="1">
    <citation type="submission" date="2023-05" db="EMBL/GenBank/DDBJ databases">
        <authorList>
            <person name="Stuckert A."/>
        </authorList>
    </citation>
    <scope>NUCLEOTIDE SEQUENCE</scope>
</reference>